<organism evidence="2">
    <name type="scientific">Noctiluca scintillans</name>
    <name type="common">Sea sparkle</name>
    <name type="synonym">Red tide dinoflagellate</name>
    <dbReference type="NCBI Taxonomy" id="2966"/>
    <lineage>
        <taxon>Eukaryota</taxon>
        <taxon>Sar</taxon>
        <taxon>Alveolata</taxon>
        <taxon>Dinophyceae</taxon>
        <taxon>Noctilucales</taxon>
        <taxon>Noctilucaceae</taxon>
        <taxon>Noctiluca</taxon>
    </lineage>
</organism>
<keyword evidence="1" id="KW-1133">Transmembrane helix</keyword>
<accession>A0A7S0ZQ74</accession>
<reference evidence="2" key="1">
    <citation type="submission" date="2021-01" db="EMBL/GenBank/DDBJ databases">
        <authorList>
            <person name="Corre E."/>
            <person name="Pelletier E."/>
            <person name="Niang G."/>
            <person name="Scheremetjew M."/>
            <person name="Finn R."/>
            <person name="Kale V."/>
            <person name="Holt S."/>
            <person name="Cochrane G."/>
            <person name="Meng A."/>
            <person name="Brown T."/>
            <person name="Cohen L."/>
        </authorList>
    </citation>
    <scope>NUCLEOTIDE SEQUENCE</scope>
</reference>
<name>A0A7S0ZQ74_NOCSC</name>
<feature type="transmembrane region" description="Helical" evidence="1">
    <location>
        <begin position="438"/>
        <end position="462"/>
    </location>
</feature>
<proteinExistence type="predicted"/>
<protein>
    <recommendedName>
        <fullName evidence="3">PA domain-containing protein</fullName>
    </recommendedName>
</protein>
<evidence type="ECO:0000256" key="1">
    <source>
        <dbReference type="SAM" id="Phobius"/>
    </source>
</evidence>
<keyword evidence="1" id="KW-0812">Transmembrane</keyword>
<sequence length="505" mass="51846">MGLTSAGCAVCSAGTASHADVGDLAGAWALESNSTNHLYIASSGVAEYTDGQTGQFVLWHPHPDVNYPGCFFLEHEGEDGPTGYGQGWDYAWREDGDGSLVVRRFCGLGPTACGSAASPEGSAQFEETRTYIPAGVCSAITGDGWGFTSGDECCDAAEALTAADAASATISVNGTTWSGLQLVRADGNENATSRSYENIRVAVNIDDPELCGSGPFTNPFDSGKFALVAELGSCDVAVQVNAAAASGASLLFIANEAGQSMPSSLIVQGVLDIWMLEATPGAEILEALTVAENGAGTLVDAGEAGWASYVGRLCCSQCNASVIANGNAAIFSFCVGVSCAGVAFSDYTTTVSTAVSLPNSEGLCAACPSNTAASVDGKARCAPCDTGFHATSDATGCVVTTSSMHTTTVELTTTGTTSADRRRRAAYSVTVEDDEVPWFMIMMIIVSVCACCLVVAMVGFWWQSSQRGTLNVGSLTGLVSVSRGHADSNGATSITFGSFLRINMT</sequence>
<gene>
    <name evidence="2" type="ORF">NSCI0253_LOCUS3366</name>
</gene>
<evidence type="ECO:0000313" key="2">
    <source>
        <dbReference type="EMBL" id="CAD8829020.1"/>
    </source>
</evidence>
<dbReference type="EMBL" id="HBFQ01004852">
    <property type="protein sequence ID" value="CAD8829020.1"/>
    <property type="molecule type" value="Transcribed_RNA"/>
</dbReference>
<evidence type="ECO:0008006" key="3">
    <source>
        <dbReference type="Google" id="ProtNLM"/>
    </source>
</evidence>
<dbReference type="AlphaFoldDB" id="A0A7S0ZQ74"/>
<keyword evidence="1" id="KW-0472">Membrane</keyword>